<keyword evidence="4" id="KW-0233">DNA recombination</keyword>
<dbReference type="SUPFAM" id="SSF56349">
    <property type="entry name" value="DNA breaking-rejoining enzymes"/>
    <property type="match status" value="1"/>
</dbReference>
<dbReference type="PANTHER" id="PTHR30349">
    <property type="entry name" value="PHAGE INTEGRASE-RELATED"/>
    <property type="match status" value="1"/>
</dbReference>
<reference evidence="8 9" key="1">
    <citation type="submission" date="2020-08" db="EMBL/GenBank/DDBJ databases">
        <title>Genomic Encyclopedia of Type Strains, Phase III (KMG-III): the genomes of soil and plant-associated and newly described type strains.</title>
        <authorList>
            <person name="Whitman W."/>
        </authorList>
    </citation>
    <scope>NUCLEOTIDE SEQUENCE [LARGE SCALE GENOMIC DNA]</scope>
    <source>
        <strain evidence="8 9">CECT 8803</strain>
    </source>
</reference>
<dbReference type="Gene3D" id="1.10.443.10">
    <property type="entry name" value="Intergrase catalytic core"/>
    <property type="match status" value="1"/>
</dbReference>
<keyword evidence="2" id="KW-0229">DNA integration</keyword>
<evidence type="ECO:0000256" key="2">
    <source>
        <dbReference type="ARBA" id="ARBA00022908"/>
    </source>
</evidence>
<dbReference type="AlphaFoldDB" id="A0A839SYA3"/>
<dbReference type="InterPro" id="IPR011010">
    <property type="entry name" value="DNA_brk_join_enz"/>
</dbReference>
<comment type="caution">
    <text evidence="8">The sequence shown here is derived from an EMBL/GenBank/DDBJ whole genome shotgun (WGS) entry which is preliminary data.</text>
</comment>
<comment type="similarity">
    <text evidence="1">Belongs to the 'phage' integrase family.</text>
</comment>
<evidence type="ECO:0000313" key="8">
    <source>
        <dbReference type="EMBL" id="MBB3066650.1"/>
    </source>
</evidence>
<protein>
    <submittedName>
        <fullName evidence="8">Integrase</fullName>
    </submittedName>
</protein>
<dbReference type="GO" id="GO:0003677">
    <property type="term" value="F:DNA binding"/>
    <property type="evidence" value="ECO:0007669"/>
    <property type="project" value="UniProtKB-UniRule"/>
</dbReference>
<dbReference type="InterPro" id="IPR002104">
    <property type="entry name" value="Integrase_catalytic"/>
</dbReference>
<evidence type="ECO:0000256" key="5">
    <source>
        <dbReference type="PROSITE-ProRule" id="PRU01248"/>
    </source>
</evidence>
<dbReference type="InterPro" id="IPR010998">
    <property type="entry name" value="Integrase_recombinase_N"/>
</dbReference>
<dbReference type="GO" id="GO:0015074">
    <property type="term" value="P:DNA integration"/>
    <property type="evidence" value="ECO:0007669"/>
    <property type="project" value="UniProtKB-KW"/>
</dbReference>
<evidence type="ECO:0000256" key="3">
    <source>
        <dbReference type="ARBA" id="ARBA00023125"/>
    </source>
</evidence>
<name>A0A839SYA3_9PROT</name>
<evidence type="ECO:0000256" key="4">
    <source>
        <dbReference type="ARBA" id="ARBA00023172"/>
    </source>
</evidence>
<dbReference type="EMBL" id="JACHXA010000009">
    <property type="protein sequence ID" value="MBB3066650.1"/>
    <property type="molecule type" value="Genomic_DNA"/>
</dbReference>
<feature type="domain" description="Core-binding (CB)" evidence="7">
    <location>
        <begin position="63"/>
        <end position="149"/>
    </location>
</feature>
<dbReference type="PANTHER" id="PTHR30349:SF64">
    <property type="entry name" value="PROPHAGE INTEGRASE INTD-RELATED"/>
    <property type="match status" value="1"/>
</dbReference>
<dbReference type="Pfam" id="PF00589">
    <property type="entry name" value="Phage_integrase"/>
    <property type="match status" value="1"/>
</dbReference>
<evidence type="ECO:0000259" key="6">
    <source>
        <dbReference type="PROSITE" id="PS51898"/>
    </source>
</evidence>
<dbReference type="InterPro" id="IPR013762">
    <property type="entry name" value="Integrase-like_cat_sf"/>
</dbReference>
<evidence type="ECO:0000313" key="9">
    <source>
        <dbReference type="Proteomes" id="UP000581135"/>
    </source>
</evidence>
<dbReference type="Proteomes" id="UP000581135">
    <property type="component" value="Unassembled WGS sequence"/>
</dbReference>
<keyword evidence="3 5" id="KW-0238">DNA-binding</keyword>
<dbReference type="Gene3D" id="1.10.150.130">
    <property type="match status" value="1"/>
</dbReference>
<dbReference type="PROSITE" id="PS51898">
    <property type="entry name" value="TYR_RECOMBINASE"/>
    <property type="match status" value="1"/>
</dbReference>
<keyword evidence="9" id="KW-1185">Reference proteome</keyword>
<dbReference type="CDD" id="cd00796">
    <property type="entry name" value="INT_Rci_Hp1_C"/>
    <property type="match status" value="1"/>
</dbReference>
<dbReference type="GO" id="GO:0006310">
    <property type="term" value="P:DNA recombination"/>
    <property type="evidence" value="ECO:0007669"/>
    <property type="project" value="UniProtKB-KW"/>
</dbReference>
<accession>A0A839SYA3</accession>
<dbReference type="PROSITE" id="PS51900">
    <property type="entry name" value="CB"/>
    <property type="match status" value="1"/>
</dbReference>
<dbReference type="InterPro" id="IPR044068">
    <property type="entry name" value="CB"/>
</dbReference>
<evidence type="ECO:0000256" key="1">
    <source>
        <dbReference type="ARBA" id="ARBA00008857"/>
    </source>
</evidence>
<sequence length="358" mass="40323">MASIQKRVSSKGKISYRAVVRVKGAPTQTATFLRKTDAVKWAHDKEYQIRYGKHFPTSHAKRVTVAKAIDRYIEEVLPHKPRSLETQRQQLLWWKSEIGSRVLADVRPEVLVETRGKLLSKPSRSVGTLAPSSVNRYMSALRHVFAVAIREWRWIESSPFSALKKLPEPDGRVRYLRKDEAFSLLKACKESKSSVLYPLVVLALSTGARKMELLSLPWDDFDVDKGQIVFQKTKSGRRRSVPVTGKALTILRDLWNERCNGEPYVFTNGKGGHVQDIKLAWQGALARACIEDFRFHDLRHTAASYLAMSGATAFEIAEILGHSTLEMTKRYAHLSPSHLSKVVAGMNASLLGELELDG</sequence>
<organism evidence="8 9">
    <name type="scientific">Limibacillus halophilus</name>
    <dbReference type="NCBI Taxonomy" id="1579333"/>
    <lineage>
        <taxon>Bacteria</taxon>
        <taxon>Pseudomonadati</taxon>
        <taxon>Pseudomonadota</taxon>
        <taxon>Alphaproteobacteria</taxon>
        <taxon>Rhodospirillales</taxon>
        <taxon>Rhodovibrionaceae</taxon>
        <taxon>Limibacillus</taxon>
    </lineage>
</organism>
<evidence type="ECO:0000259" key="7">
    <source>
        <dbReference type="PROSITE" id="PS51900"/>
    </source>
</evidence>
<proteinExistence type="inferred from homology"/>
<feature type="domain" description="Tyr recombinase" evidence="6">
    <location>
        <begin position="171"/>
        <end position="344"/>
    </location>
</feature>
<dbReference type="InterPro" id="IPR050090">
    <property type="entry name" value="Tyrosine_recombinase_XerCD"/>
</dbReference>
<gene>
    <name evidence="8" type="ORF">FHR98_002958</name>
</gene>
<dbReference type="RefSeq" id="WP_183417475.1">
    <property type="nucleotide sequence ID" value="NZ_JACHXA010000009.1"/>
</dbReference>